<protein>
    <submittedName>
        <fullName evidence="2">Uncharacterized protein</fullName>
    </submittedName>
</protein>
<dbReference type="Proteomes" id="UP000649617">
    <property type="component" value="Unassembled WGS sequence"/>
</dbReference>
<dbReference type="InterPro" id="IPR011989">
    <property type="entry name" value="ARM-like"/>
</dbReference>
<dbReference type="PANTHER" id="PTHR12697">
    <property type="entry name" value="PBS LYASE HEAT-LIKE PROTEIN"/>
    <property type="match status" value="1"/>
</dbReference>
<accession>A0A812NFJ9</accession>
<dbReference type="SUPFAM" id="SSF48371">
    <property type="entry name" value="ARM repeat"/>
    <property type="match status" value="1"/>
</dbReference>
<sequence length="352" mass="37449">MSAYIADDTYLPDKLPVHPAQVLATLFNKSIPDRLACISAARCLSIMGRKAAPYASGALTKVLQNSGSDLRYEALVALGYLGPGAAPEAAAAVALRAMEDEDARLRRQALHTLTIFGPDAAHVSSTAIAKACHDEDTDVQVAAIKCMTAMGPDIDCKVAGPSLVKVLDSGSQEMRRFAMETVAVIGSGVASYVSNPIAQHLRPLPGSDPELRLLAVIALEALGPEIVYEQEVLLARAVRDPEIEVRERAFLTLRDAGCVKGMMGSMMLEERIFSPEVLAASKLVVEDSSSDSSGTSEDSDSSAELESFGSEAEEAEEEDPAESSPKSGGAGDEEIDNEEAERLRKNLLKNWS</sequence>
<comment type="caution">
    <text evidence="2">The sequence shown here is derived from an EMBL/GenBank/DDBJ whole genome shotgun (WGS) entry which is preliminary data.</text>
</comment>
<feature type="compositionally biased region" description="Acidic residues" evidence="1">
    <location>
        <begin position="311"/>
        <end position="321"/>
    </location>
</feature>
<evidence type="ECO:0000313" key="2">
    <source>
        <dbReference type="EMBL" id="CAE7304521.1"/>
    </source>
</evidence>
<proteinExistence type="predicted"/>
<organism evidence="2 3">
    <name type="scientific">Symbiodinium pilosum</name>
    <name type="common">Dinoflagellate</name>
    <dbReference type="NCBI Taxonomy" id="2952"/>
    <lineage>
        <taxon>Eukaryota</taxon>
        <taxon>Sar</taxon>
        <taxon>Alveolata</taxon>
        <taxon>Dinophyceae</taxon>
        <taxon>Suessiales</taxon>
        <taxon>Symbiodiniaceae</taxon>
        <taxon>Symbiodinium</taxon>
    </lineage>
</organism>
<dbReference type="GO" id="GO:0016491">
    <property type="term" value="F:oxidoreductase activity"/>
    <property type="evidence" value="ECO:0007669"/>
    <property type="project" value="TreeGrafter"/>
</dbReference>
<evidence type="ECO:0000256" key="1">
    <source>
        <dbReference type="SAM" id="MobiDB-lite"/>
    </source>
</evidence>
<dbReference type="OrthoDB" id="45365at2759"/>
<keyword evidence="3" id="KW-1185">Reference proteome</keyword>
<dbReference type="AlphaFoldDB" id="A0A812NFJ9"/>
<name>A0A812NFJ9_SYMPI</name>
<evidence type="ECO:0000313" key="3">
    <source>
        <dbReference type="Proteomes" id="UP000649617"/>
    </source>
</evidence>
<dbReference type="InterPro" id="IPR016024">
    <property type="entry name" value="ARM-type_fold"/>
</dbReference>
<dbReference type="Gene3D" id="1.25.10.10">
    <property type="entry name" value="Leucine-rich Repeat Variant"/>
    <property type="match status" value="2"/>
</dbReference>
<dbReference type="EMBL" id="CAJNIZ010010668">
    <property type="protein sequence ID" value="CAE7304521.1"/>
    <property type="molecule type" value="Genomic_DNA"/>
</dbReference>
<reference evidence="2" key="1">
    <citation type="submission" date="2021-02" db="EMBL/GenBank/DDBJ databases">
        <authorList>
            <person name="Dougan E. K."/>
            <person name="Rhodes N."/>
            <person name="Thang M."/>
            <person name="Chan C."/>
        </authorList>
    </citation>
    <scope>NUCLEOTIDE SEQUENCE</scope>
</reference>
<feature type="region of interest" description="Disordered" evidence="1">
    <location>
        <begin position="285"/>
        <end position="352"/>
    </location>
</feature>
<dbReference type="PANTHER" id="PTHR12697:SF5">
    <property type="entry name" value="DEOXYHYPUSINE HYDROXYLASE"/>
    <property type="match status" value="1"/>
</dbReference>
<gene>
    <name evidence="2" type="ORF">SPIL2461_LOCUS6882</name>
</gene>